<dbReference type="EMBL" id="GEIB01001325">
    <property type="protein sequence ID" value="JAR86870.1"/>
    <property type="molecule type" value="Transcribed_RNA"/>
</dbReference>
<feature type="non-terminal residue" evidence="1">
    <location>
        <position position="1"/>
    </location>
</feature>
<protein>
    <submittedName>
        <fullName evidence="1">Tubulin alpha 1c chain</fullName>
    </submittedName>
</protein>
<sequence length="168" mass="18383">FFFFLAHCIYSVPFLKLSNNKDCSELFAAFIICSLGRVYADLLVVLLQGSQVFTGLGKLSFLHAFAHVPVDKGPLGVHQIKLVVKSGPGLRNGCGVGKHTHCPLHLGQVTTRDHRWGLVVDAHLKTGGTPVHKLNGTLSLDSRNGSVHVLYDVPRYSRQHATVLPLPR</sequence>
<accession>A0A147B7X4</accession>
<evidence type="ECO:0000313" key="1">
    <source>
        <dbReference type="EMBL" id="JAR86870.1"/>
    </source>
</evidence>
<organism evidence="1">
    <name type="scientific">Alectorobius mimon</name>
    <dbReference type="NCBI Taxonomy" id="360319"/>
    <lineage>
        <taxon>Eukaryota</taxon>
        <taxon>Metazoa</taxon>
        <taxon>Ecdysozoa</taxon>
        <taxon>Arthropoda</taxon>
        <taxon>Chelicerata</taxon>
        <taxon>Arachnida</taxon>
        <taxon>Acari</taxon>
        <taxon>Parasitiformes</taxon>
        <taxon>Ixodida</taxon>
        <taxon>Ixodoidea</taxon>
        <taxon>Argasidae</taxon>
        <taxon>Ornithodorinae</taxon>
        <taxon>Alectorobius</taxon>
    </lineage>
</organism>
<reference evidence="1" key="1">
    <citation type="submission" date="2016-03" db="EMBL/GenBank/DDBJ databases">
        <title>Gut transcriptome analysis on engorged females of Ornithodoros mimon (Acari: Argasidae) and phylogenetic inferences of soft ticks.</title>
        <authorList>
            <person name="Landulfo G.A."/>
            <person name="Giovanni D."/>
            <person name="Carvalho E."/>
            <person name="Junqueira-de-Azevedo I."/>
            <person name="Patane J."/>
            <person name="Mendoca R."/>
            <person name="Barros-Battesti D."/>
        </authorList>
    </citation>
    <scope>NUCLEOTIDE SEQUENCE</scope>
    <source>
        <strain evidence="1">Females</strain>
        <tissue evidence="1">Gut</tissue>
    </source>
</reference>
<proteinExistence type="predicted"/>
<name>A0A147B7X4_9ACAR</name>
<feature type="non-terminal residue" evidence="1">
    <location>
        <position position="168"/>
    </location>
</feature>
<dbReference type="AlphaFoldDB" id="A0A147B7X4"/>